<sequence length="115" mass="12991">MLSCRGWSLDLRHRLHVQWDIDELLKGNLRRRGILRKRKPEASSPSGQKEPKKTLGKLQLKRNGANQAHNFGQAGKRTTATGSRNRKECRRKKQERKIIRGANAGGVDSGFFASS</sequence>
<proteinExistence type="predicted"/>
<comment type="caution">
    <text evidence="2">The sequence shown here is derived from an EMBL/GenBank/DDBJ whole genome shotgun (WGS) entry which is preliminary data.</text>
</comment>
<evidence type="ECO:0000313" key="3">
    <source>
        <dbReference type="Proteomes" id="UP001303046"/>
    </source>
</evidence>
<gene>
    <name evidence="2" type="primary">Necator_chrV.g20486</name>
    <name evidence="2" type="ORF">RB195_015693</name>
</gene>
<feature type="region of interest" description="Disordered" evidence="1">
    <location>
        <begin position="30"/>
        <end position="115"/>
    </location>
</feature>
<keyword evidence="3" id="KW-1185">Reference proteome</keyword>
<evidence type="ECO:0000256" key="1">
    <source>
        <dbReference type="SAM" id="MobiDB-lite"/>
    </source>
</evidence>
<dbReference type="Proteomes" id="UP001303046">
    <property type="component" value="Unassembled WGS sequence"/>
</dbReference>
<feature type="compositionally biased region" description="Basic residues" evidence="1">
    <location>
        <begin position="30"/>
        <end position="39"/>
    </location>
</feature>
<protein>
    <submittedName>
        <fullName evidence="2">Uncharacterized protein</fullName>
    </submittedName>
</protein>
<name>A0ABR1E686_NECAM</name>
<organism evidence="2 3">
    <name type="scientific">Necator americanus</name>
    <name type="common">Human hookworm</name>
    <dbReference type="NCBI Taxonomy" id="51031"/>
    <lineage>
        <taxon>Eukaryota</taxon>
        <taxon>Metazoa</taxon>
        <taxon>Ecdysozoa</taxon>
        <taxon>Nematoda</taxon>
        <taxon>Chromadorea</taxon>
        <taxon>Rhabditida</taxon>
        <taxon>Rhabditina</taxon>
        <taxon>Rhabditomorpha</taxon>
        <taxon>Strongyloidea</taxon>
        <taxon>Ancylostomatidae</taxon>
        <taxon>Bunostominae</taxon>
        <taxon>Necator</taxon>
    </lineage>
</organism>
<evidence type="ECO:0000313" key="2">
    <source>
        <dbReference type="EMBL" id="KAK6758033.1"/>
    </source>
</evidence>
<reference evidence="2 3" key="1">
    <citation type="submission" date="2023-08" db="EMBL/GenBank/DDBJ databases">
        <title>A Necator americanus chromosomal reference genome.</title>
        <authorList>
            <person name="Ilik V."/>
            <person name="Petrzelkova K.J."/>
            <person name="Pardy F."/>
            <person name="Fuh T."/>
            <person name="Niatou-Singa F.S."/>
            <person name="Gouil Q."/>
            <person name="Baker L."/>
            <person name="Ritchie M.E."/>
            <person name="Jex A.R."/>
            <person name="Gazzola D."/>
            <person name="Li H."/>
            <person name="Toshio Fujiwara R."/>
            <person name="Zhan B."/>
            <person name="Aroian R.V."/>
            <person name="Pafco B."/>
            <person name="Schwarz E.M."/>
        </authorList>
    </citation>
    <scope>NUCLEOTIDE SEQUENCE [LARGE SCALE GENOMIC DNA]</scope>
    <source>
        <strain evidence="2 3">Aroian</strain>
        <tissue evidence="2">Whole animal</tissue>
    </source>
</reference>
<feature type="compositionally biased region" description="Polar residues" evidence="1">
    <location>
        <begin position="64"/>
        <end position="83"/>
    </location>
</feature>
<accession>A0ABR1E686</accession>
<dbReference type="EMBL" id="JAVFWL010000005">
    <property type="protein sequence ID" value="KAK6758033.1"/>
    <property type="molecule type" value="Genomic_DNA"/>
</dbReference>